<evidence type="ECO:0000313" key="2">
    <source>
        <dbReference type="EMBL" id="CAF4269682.1"/>
    </source>
</evidence>
<comment type="caution">
    <text evidence="1">The sequence shown here is derived from an EMBL/GenBank/DDBJ whole genome shotgun (WGS) entry which is preliminary data.</text>
</comment>
<organism evidence="1 3">
    <name type="scientific">Didymodactylos carnosus</name>
    <dbReference type="NCBI Taxonomy" id="1234261"/>
    <lineage>
        <taxon>Eukaryota</taxon>
        <taxon>Metazoa</taxon>
        <taxon>Spiralia</taxon>
        <taxon>Gnathifera</taxon>
        <taxon>Rotifera</taxon>
        <taxon>Eurotatoria</taxon>
        <taxon>Bdelloidea</taxon>
        <taxon>Philodinida</taxon>
        <taxon>Philodinidae</taxon>
        <taxon>Didymodactylos</taxon>
    </lineage>
</organism>
<protein>
    <submittedName>
        <fullName evidence="1">Uncharacterized protein</fullName>
    </submittedName>
</protein>
<gene>
    <name evidence="1" type="ORF">OVA965_LOCUS35984</name>
    <name evidence="2" type="ORF">TMI583_LOCUS36967</name>
</gene>
<sequence>MDSASKTVSKCVHFYRVNGSRRYGYLREPIFGTRFNFQDARPDLFHFEYRVNDVFMRHILGLINEQYDLDDKDEVGQLLLNLHDLSERQKSNIKFELKYGNITVKGRVTNDMERKFFNQLPLGEILFNQPEQTFDIIHLMNAFYEIINLYRHRQSNLTYVPQLKSKSLSWVQNFSQTFGSPYITSYMHIFTDHMPEFQEKDATDEL</sequence>
<evidence type="ECO:0000313" key="1">
    <source>
        <dbReference type="EMBL" id="CAF1479059.1"/>
    </source>
</evidence>
<dbReference type="AlphaFoldDB" id="A0A8S2FIR1"/>
<name>A0A8S2FIR1_9BILA</name>
<reference evidence="1" key="1">
    <citation type="submission" date="2021-02" db="EMBL/GenBank/DDBJ databases">
        <authorList>
            <person name="Nowell W R."/>
        </authorList>
    </citation>
    <scope>NUCLEOTIDE SEQUENCE</scope>
</reference>
<proteinExistence type="predicted"/>
<dbReference type="Proteomes" id="UP000677228">
    <property type="component" value="Unassembled WGS sequence"/>
</dbReference>
<dbReference type="EMBL" id="CAJOBA010053911">
    <property type="protein sequence ID" value="CAF4269682.1"/>
    <property type="molecule type" value="Genomic_DNA"/>
</dbReference>
<evidence type="ECO:0000313" key="3">
    <source>
        <dbReference type="Proteomes" id="UP000677228"/>
    </source>
</evidence>
<dbReference type="EMBL" id="CAJNOK010032002">
    <property type="protein sequence ID" value="CAF1479059.1"/>
    <property type="molecule type" value="Genomic_DNA"/>
</dbReference>
<dbReference type="Proteomes" id="UP000682733">
    <property type="component" value="Unassembled WGS sequence"/>
</dbReference>
<accession>A0A8S2FIR1</accession>